<evidence type="ECO:0000313" key="3">
    <source>
        <dbReference type="Proteomes" id="UP000310818"/>
    </source>
</evidence>
<protein>
    <submittedName>
        <fullName evidence="2">Glycosyl hydrolase</fullName>
        <ecNumber evidence="2">3.2.1.21</ecNumber>
        <ecNumber evidence="2">3.2.1.86</ecNumber>
    </submittedName>
</protein>
<dbReference type="GO" id="GO:0005829">
    <property type="term" value="C:cytosol"/>
    <property type="evidence" value="ECO:0007669"/>
    <property type="project" value="TreeGrafter"/>
</dbReference>
<dbReference type="EMBL" id="CAASRX010000007">
    <property type="protein sequence ID" value="VNH00357.1"/>
    <property type="molecule type" value="Genomic_DNA"/>
</dbReference>
<dbReference type="EC" id="3.2.1.21" evidence="2"/>
<dbReference type="GO" id="GO:0008706">
    <property type="term" value="F:6-phospho-beta-glucosidase activity"/>
    <property type="evidence" value="ECO:0007669"/>
    <property type="project" value="UniProtKB-EC"/>
</dbReference>
<dbReference type="PANTHER" id="PTHR10353:SF139">
    <property type="entry name" value="6-PHOSPHO-BETA-GLUCOSIDASE GMUD"/>
    <property type="match status" value="1"/>
</dbReference>
<evidence type="ECO:0000256" key="1">
    <source>
        <dbReference type="RuleBase" id="RU003690"/>
    </source>
</evidence>
<sequence>MLTENGMGVEGEEKFRENGMIQDDYRIDFVKGHLRELHRAIEDGANCKGYLIWTFIDCWSWLNSYKNRYGLVELDLETQERRLKKSGHWFKELNDNNGF</sequence>
<dbReference type="SUPFAM" id="SSF51445">
    <property type="entry name" value="(Trans)glycosidases"/>
    <property type="match status" value="1"/>
</dbReference>
<accession>A0AA95IHW2</accession>
<dbReference type="PRINTS" id="PR00131">
    <property type="entry name" value="GLHYDRLASE1"/>
</dbReference>
<gene>
    <name evidence="2" type="primary">gmuD_1</name>
    <name evidence="2" type="ORF">SAMEA3353485_00811</name>
</gene>
<comment type="caution">
    <text evidence="2">The sequence shown here is derived from an EMBL/GenBank/DDBJ whole genome shotgun (WGS) entry which is preliminary data.</text>
</comment>
<dbReference type="PANTHER" id="PTHR10353">
    <property type="entry name" value="GLYCOSYL HYDROLASE"/>
    <property type="match status" value="1"/>
</dbReference>
<dbReference type="GO" id="GO:0016052">
    <property type="term" value="P:carbohydrate catabolic process"/>
    <property type="evidence" value="ECO:0007669"/>
    <property type="project" value="TreeGrafter"/>
</dbReference>
<dbReference type="Gene3D" id="3.20.20.80">
    <property type="entry name" value="Glycosidases"/>
    <property type="match status" value="1"/>
</dbReference>
<organism evidence="2 3">
    <name type="scientific">Streptococcus pneumoniae</name>
    <dbReference type="NCBI Taxonomy" id="1313"/>
    <lineage>
        <taxon>Bacteria</taxon>
        <taxon>Bacillati</taxon>
        <taxon>Bacillota</taxon>
        <taxon>Bacilli</taxon>
        <taxon>Lactobacillales</taxon>
        <taxon>Streptococcaceae</taxon>
        <taxon>Streptococcus</taxon>
    </lineage>
</organism>
<dbReference type="InterPro" id="IPR017853">
    <property type="entry name" value="GH"/>
</dbReference>
<evidence type="ECO:0000313" key="2">
    <source>
        <dbReference type="EMBL" id="VNH00357.1"/>
    </source>
</evidence>
<name>A0AA95IHW2_STREE</name>
<dbReference type="Proteomes" id="UP000310818">
    <property type="component" value="Unassembled WGS sequence"/>
</dbReference>
<dbReference type="InterPro" id="IPR001360">
    <property type="entry name" value="Glyco_hydro_1"/>
</dbReference>
<proteinExistence type="inferred from homology"/>
<comment type="similarity">
    <text evidence="1">Belongs to the glycosyl hydrolase 1 family.</text>
</comment>
<reference evidence="2 3" key="1">
    <citation type="submission" date="2019-04" db="EMBL/GenBank/DDBJ databases">
        <authorList>
            <consortium name="Pathogen Informatics"/>
        </authorList>
    </citation>
    <scope>NUCLEOTIDE SEQUENCE [LARGE SCALE GENOMIC DNA]</scope>
    <source>
        <strain evidence="2 3">GPSC211</strain>
    </source>
</reference>
<dbReference type="AlphaFoldDB" id="A0AA95IHW2"/>
<dbReference type="EC" id="3.2.1.86" evidence="2"/>
<keyword evidence="2" id="KW-0378">Hydrolase</keyword>
<dbReference type="Pfam" id="PF00232">
    <property type="entry name" value="Glyco_hydro_1"/>
    <property type="match status" value="1"/>
</dbReference>
<keyword evidence="2" id="KW-0326">Glycosidase</keyword>